<proteinExistence type="predicted"/>
<dbReference type="KEGG" id="sfh:SFHH103_04206"/>
<evidence type="ECO:0000313" key="2">
    <source>
        <dbReference type="Proteomes" id="UP000007735"/>
    </source>
</evidence>
<reference evidence="1 2" key="1">
    <citation type="journal article" date="2012" name="J. Bacteriol.">
        <title>Genome sequence of the soybean symbiont Sinorhizobium fredii HH103.</title>
        <authorList>
            <person name="Weidner S."/>
            <person name="Becker A."/>
            <person name="Bonilla I."/>
            <person name="Jaenicke S."/>
            <person name="Lloret J."/>
            <person name="Margaret I."/>
            <person name="Puhler A."/>
            <person name="Ruiz-Sainz J.E."/>
            <person name="Schneiker-Bekel S."/>
            <person name="Szczepanowski R."/>
            <person name="Vinardell J.M."/>
            <person name="Zehner S."/>
            <person name="Gottfert M."/>
        </authorList>
    </citation>
    <scope>NUCLEOTIDE SEQUENCE [LARGE SCALE GENOMIC DNA]</scope>
    <source>
        <strain evidence="1 2">HH103</strain>
        <plasmid evidence="2">pSfHH103c</plasmid>
    </source>
</reference>
<sequence length="95" mass="10496">MWRPLCVNRVDVRTSVKSNRLGGVCLNRFGNVSPFVSDAPTAQFAAILSNAGARSIGFTAIPTATLKQYGARAVGAIAQFWLFARHWFPEDLERR</sequence>
<gene>
    <name evidence="1" type="ordered locus">SFHH103_04206</name>
</gene>
<dbReference type="EMBL" id="HE616893">
    <property type="protein sequence ID" value="CCE98695.1"/>
    <property type="molecule type" value="Genomic_DNA"/>
</dbReference>
<organism evidence="1 2">
    <name type="scientific">Sinorhizobium fredii (strain HH103)</name>
    <dbReference type="NCBI Taxonomy" id="1117943"/>
    <lineage>
        <taxon>Bacteria</taxon>
        <taxon>Pseudomonadati</taxon>
        <taxon>Pseudomonadota</taxon>
        <taxon>Alphaproteobacteria</taxon>
        <taxon>Hyphomicrobiales</taxon>
        <taxon>Rhizobiaceae</taxon>
        <taxon>Sinorhizobium/Ensifer group</taxon>
        <taxon>Sinorhizobium</taxon>
    </lineage>
</organism>
<dbReference type="Proteomes" id="UP000007735">
    <property type="component" value="Plasmid pSfHH103c"/>
</dbReference>
<evidence type="ECO:0000313" key="1">
    <source>
        <dbReference type="EMBL" id="CCE98695.1"/>
    </source>
</evidence>
<geneLocation type="plasmid" evidence="1 2">
    <name>pSfHH103c</name>
</geneLocation>
<keyword evidence="1" id="KW-0614">Plasmid</keyword>
<protein>
    <submittedName>
        <fullName evidence="1">Uncharacterized protein</fullName>
    </submittedName>
</protein>
<dbReference type="AlphaFoldDB" id="G9ACB6"/>
<name>G9ACB6_SINF1</name>
<accession>G9ACB6</accession>
<dbReference type="HOGENOM" id="CLU_2370794_0_0_5"/>